<dbReference type="PANTHER" id="PTHR28243">
    <property type="entry name" value="AGL049CP"/>
    <property type="match status" value="1"/>
</dbReference>
<feature type="domain" description="Pyridoxamine 5'-phosphate oxidase Alr4036 family FMN-binding" evidence="1">
    <location>
        <begin position="27"/>
        <end position="157"/>
    </location>
</feature>
<dbReference type="GO" id="GO:0010181">
    <property type="term" value="F:FMN binding"/>
    <property type="evidence" value="ECO:0007669"/>
    <property type="project" value="InterPro"/>
</dbReference>
<reference evidence="2" key="1">
    <citation type="submission" date="2023-06" db="EMBL/GenBank/DDBJ databases">
        <title>Genome-scale phylogeny and comparative genomics of the fungal order Sordariales.</title>
        <authorList>
            <consortium name="Lawrence Berkeley National Laboratory"/>
            <person name="Hensen N."/>
            <person name="Bonometti L."/>
            <person name="Westerberg I."/>
            <person name="Brannstrom I.O."/>
            <person name="Guillou S."/>
            <person name="Cros-Aarteil S."/>
            <person name="Calhoun S."/>
            <person name="Haridas S."/>
            <person name="Kuo A."/>
            <person name="Mondo S."/>
            <person name="Pangilinan J."/>
            <person name="Riley R."/>
            <person name="Labutti K."/>
            <person name="Andreopoulos B."/>
            <person name="Lipzen A."/>
            <person name="Chen C."/>
            <person name="Yanf M."/>
            <person name="Daum C."/>
            <person name="Ng V."/>
            <person name="Clum A."/>
            <person name="Steindorff A."/>
            <person name="Ohm R."/>
            <person name="Martin F."/>
            <person name="Silar P."/>
            <person name="Natvig D."/>
            <person name="Lalanne C."/>
            <person name="Gautier V."/>
            <person name="Ament-Velasquez S.L."/>
            <person name="Kruys A."/>
            <person name="Hutchinson M.I."/>
            <person name="Powell A.J."/>
            <person name="Barry K."/>
            <person name="Miller A.N."/>
            <person name="Grigoriev I.V."/>
            <person name="Debuchy R."/>
            <person name="Gladieux P."/>
            <person name="Thoren M.H."/>
            <person name="Johannesson H."/>
        </authorList>
    </citation>
    <scope>NUCLEOTIDE SEQUENCE</scope>
    <source>
        <strain evidence="2">8032-3</strain>
    </source>
</reference>
<comment type="caution">
    <text evidence="2">The sequence shown here is derived from an EMBL/GenBank/DDBJ whole genome shotgun (WGS) entry which is preliminary data.</text>
</comment>
<dbReference type="Gene3D" id="2.30.110.10">
    <property type="entry name" value="Electron Transport, Fmn-binding Protein, Chain A"/>
    <property type="match status" value="1"/>
</dbReference>
<dbReference type="AlphaFoldDB" id="A0AAJ0FQJ7"/>
<sequence>MTTRPASRFLTSLTSKMSTRQSQPAPAPWREPFLKHITSMAQPTFVLATLHPVPTSESPSSLPVVPRARTCICRGLWADLPANDRNPAPRNPPAWESDLPVLTTDARMEKAAEVVDTAGLATGSGGGATGGGGPVEAVWWAENPATQWRVRGAAWVLGPDVEGDEGARAREAILARMRRRKGDTAGQDGEEWGWKRELTAHFGNLSPVMRGTFRAPPPGSPVAIPPEGGLGQGQEVDDLEDEVARSSFRVVVIVPTEVDQVDLSDQLRPRRWLYTYRGPSGQSKQPGGEVIGEWEKVEVWP</sequence>
<organism evidence="2 3">
    <name type="scientific">Phialemonium atrogriseum</name>
    <dbReference type="NCBI Taxonomy" id="1093897"/>
    <lineage>
        <taxon>Eukaryota</taxon>
        <taxon>Fungi</taxon>
        <taxon>Dikarya</taxon>
        <taxon>Ascomycota</taxon>
        <taxon>Pezizomycotina</taxon>
        <taxon>Sordariomycetes</taxon>
        <taxon>Sordariomycetidae</taxon>
        <taxon>Cephalothecales</taxon>
        <taxon>Cephalothecaceae</taxon>
        <taxon>Phialemonium</taxon>
    </lineage>
</organism>
<dbReference type="InterPro" id="IPR024624">
    <property type="entry name" value="Pyridox_Oxase_Alr4036_FMN-bd"/>
</dbReference>
<dbReference type="EMBL" id="MU838998">
    <property type="protein sequence ID" value="KAK1771328.1"/>
    <property type="molecule type" value="Genomic_DNA"/>
</dbReference>
<dbReference type="SUPFAM" id="SSF50475">
    <property type="entry name" value="FMN-binding split barrel"/>
    <property type="match status" value="1"/>
</dbReference>
<accession>A0AAJ0FQJ7</accession>
<dbReference type="RefSeq" id="XP_060287541.1">
    <property type="nucleotide sequence ID" value="XM_060426625.1"/>
</dbReference>
<dbReference type="GeneID" id="85309812"/>
<keyword evidence="3" id="KW-1185">Reference proteome</keyword>
<proteinExistence type="predicted"/>
<dbReference type="PANTHER" id="PTHR28243:SF1">
    <property type="entry name" value="PYRIDOXAMINE 5'-PHOSPHATE OXIDASE ALR4036 FAMILY FMN-BINDING DOMAIN-CONTAINING PROTEIN"/>
    <property type="match status" value="1"/>
</dbReference>
<dbReference type="Pfam" id="PF12766">
    <property type="entry name" value="Pyridox_oxase_2"/>
    <property type="match status" value="1"/>
</dbReference>
<evidence type="ECO:0000313" key="2">
    <source>
        <dbReference type="EMBL" id="KAK1771328.1"/>
    </source>
</evidence>
<protein>
    <submittedName>
        <fullName evidence="2">Pyridoxamine 5'-phosphate oxidase-domain-containing protein</fullName>
    </submittedName>
</protein>
<evidence type="ECO:0000313" key="3">
    <source>
        <dbReference type="Proteomes" id="UP001244011"/>
    </source>
</evidence>
<evidence type="ECO:0000259" key="1">
    <source>
        <dbReference type="Pfam" id="PF12766"/>
    </source>
</evidence>
<name>A0AAJ0FQJ7_9PEZI</name>
<dbReference type="InterPro" id="IPR012349">
    <property type="entry name" value="Split_barrel_FMN-bd"/>
</dbReference>
<dbReference type="Proteomes" id="UP001244011">
    <property type="component" value="Unassembled WGS sequence"/>
</dbReference>
<gene>
    <name evidence="2" type="ORF">QBC33DRAFT_523336</name>
</gene>